<evidence type="ECO:0000256" key="4">
    <source>
        <dbReference type="ARBA" id="ARBA00023125"/>
    </source>
</evidence>
<evidence type="ECO:0000313" key="9">
    <source>
        <dbReference type="Proteomes" id="UP001163878"/>
    </source>
</evidence>
<keyword evidence="5" id="KW-0804">Transcription</keyword>
<dbReference type="InterPro" id="IPR036388">
    <property type="entry name" value="WH-like_DNA-bd_sf"/>
</dbReference>
<gene>
    <name evidence="8" type="ORF">OGH68_17255</name>
</gene>
<dbReference type="Gene3D" id="1.10.10.1320">
    <property type="entry name" value="Anti-sigma factor, zinc-finger domain"/>
    <property type="match status" value="1"/>
</dbReference>
<dbReference type="InterPro" id="IPR014284">
    <property type="entry name" value="RNA_pol_sigma-70_dom"/>
</dbReference>
<keyword evidence="4" id="KW-0238">DNA-binding</keyword>
<dbReference type="SMART" id="SM00776">
    <property type="entry name" value="NPCBM"/>
    <property type="match status" value="1"/>
</dbReference>
<dbReference type="InterPro" id="IPR013324">
    <property type="entry name" value="RNA_pol_sigma_r3/r4-like"/>
</dbReference>
<evidence type="ECO:0000256" key="6">
    <source>
        <dbReference type="SAM" id="MobiDB-lite"/>
    </source>
</evidence>
<dbReference type="PANTHER" id="PTHR43133">
    <property type="entry name" value="RNA POLYMERASE ECF-TYPE SIGMA FACTO"/>
    <property type="match status" value="1"/>
</dbReference>
<proteinExistence type="inferred from homology"/>
<dbReference type="InterPro" id="IPR041916">
    <property type="entry name" value="Anti_sigma_zinc_sf"/>
</dbReference>
<dbReference type="SUPFAM" id="SSF49785">
    <property type="entry name" value="Galactose-binding domain-like"/>
    <property type="match status" value="1"/>
</dbReference>
<feature type="compositionally biased region" description="Gly residues" evidence="6">
    <location>
        <begin position="30"/>
        <end position="42"/>
    </location>
</feature>
<feature type="region of interest" description="Disordered" evidence="6">
    <location>
        <begin position="1"/>
        <end position="96"/>
    </location>
</feature>
<evidence type="ECO:0000313" key="8">
    <source>
        <dbReference type="EMBL" id="UYQ63063.1"/>
    </source>
</evidence>
<dbReference type="Pfam" id="PF04542">
    <property type="entry name" value="Sigma70_r2"/>
    <property type="match status" value="1"/>
</dbReference>
<keyword evidence="3" id="KW-0731">Sigma factor</keyword>
<dbReference type="InterPro" id="IPR013325">
    <property type="entry name" value="RNA_pol_sigma_r2"/>
</dbReference>
<keyword evidence="2" id="KW-0805">Transcription regulation</keyword>
<dbReference type="Proteomes" id="UP001163878">
    <property type="component" value="Chromosome"/>
</dbReference>
<dbReference type="Pfam" id="PF08305">
    <property type="entry name" value="NPCBM"/>
    <property type="match status" value="1"/>
</dbReference>
<dbReference type="RefSeq" id="WP_264245031.1">
    <property type="nucleotide sequence ID" value="NZ_CP107567.1"/>
</dbReference>
<feature type="compositionally biased region" description="Pro residues" evidence="6">
    <location>
        <begin position="415"/>
        <end position="463"/>
    </location>
</feature>
<feature type="region of interest" description="Disordered" evidence="6">
    <location>
        <begin position="415"/>
        <end position="509"/>
    </location>
</feature>
<evidence type="ECO:0000256" key="2">
    <source>
        <dbReference type="ARBA" id="ARBA00023015"/>
    </source>
</evidence>
<organism evidence="8 9">
    <name type="scientific">Streptomyces peucetius</name>
    <dbReference type="NCBI Taxonomy" id="1950"/>
    <lineage>
        <taxon>Bacteria</taxon>
        <taxon>Bacillati</taxon>
        <taxon>Actinomycetota</taxon>
        <taxon>Actinomycetes</taxon>
        <taxon>Kitasatosporales</taxon>
        <taxon>Streptomycetaceae</taxon>
        <taxon>Streptomyces</taxon>
    </lineage>
</organism>
<dbReference type="NCBIfam" id="TIGR02937">
    <property type="entry name" value="sigma70-ECF"/>
    <property type="match status" value="1"/>
</dbReference>
<evidence type="ECO:0000256" key="3">
    <source>
        <dbReference type="ARBA" id="ARBA00023082"/>
    </source>
</evidence>
<dbReference type="Gene3D" id="1.10.10.10">
    <property type="entry name" value="Winged helix-like DNA-binding domain superfamily/Winged helix DNA-binding domain"/>
    <property type="match status" value="1"/>
</dbReference>
<feature type="domain" description="Glycosyl hydrolase family 98 putative carbohydrate-binding module" evidence="7">
    <location>
        <begin position="505"/>
        <end position="651"/>
    </location>
</feature>
<dbReference type="InterPro" id="IPR007627">
    <property type="entry name" value="RNA_pol_sigma70_r2"/>
</dbReference>
<evidence type="ECO:0000259" key="7">
    <source>
        <dbReference type="SMART" id="SM00776"/>
    </source>
</evidence>
<evidence type="ECO:0000256" key="1">
    <source>
        <dbReference type="ARBA" id="ARBA00010641"/>
    </source>
</evidence>
<dbReference type="InterPro" id="IPR039425">
    <property type="entry name" value="RNA_pol_sigma-70-like"/>
</dbReference>
<dbReference type="PRINTS" id="PR01217">
    <property type="entry name" value="PRICHEXTENSN"/>
</dbReference>
<name>A0ABY6I7V7_STRPE</name>
<protein>
    <submittedName>
        <fullName evidence="8">Sigma-70 family RNA polymerase sigma factor</fullName>
    </submittedName>
</protein>
<dbReference type="EMBL" id="CP107567">
    <property type="protein sequence ID" value="UYQ63063.1"/>
    <property type="molecule type" value="Genomic_DNA"/>
</dbReference>
<dbReference type="InterPro" id="IPR038637">
    <property type="entry name" value="NPCBM_sf"/>
</dbReference>
<dbReference type="InterPro" id="IPR013222">
    <property type="entry name" value="Glyco_hyd_98_carb-bd"/>
</dbReference>
<dbReference type="SUPFAM" id="SSF88659">
    <property type="entry name" value="Sigma3 and sigma4 domains of RNA polymerase sigma factors"/>
    <property type="match status" value="1"/>
</dbReference>
<evidence type="ECO:0000256" key="5">
    <source>
        <dbReference type="ARBA" id="ARBA00023163"/>
    </source>
</evidence>
<feature type="compositionally biased region" description="Pro residues" evidence="6">
    <location>
        <begin position="470"/>
        <end position="507"/>
    </location>
</feature>
<dbReference type="Gene3D" id="2.60.120.1060">
    <property type="entry name" value="NPCBM/NEW2 domain"/>
    <property type="match status" value="1"/>
</dbReference>
<dbReference type="SUPFAM" id="SSF88946">
    <property type="entry name" value="Sigma2 domain of RNA polymerase sigma factors"/>
    <property type="match status" value="1"/>
</dbReference>
<accession>A0ABY6I7V7</accession>
<dbReference type="PANTHER" id="PTHR43133:SF8">
    <property type="entry name" value="RNA POLYMERASE SIGMA FACTOR HI_1459-RELATED"/>
    <property type="match status" value="1"/>
</dbReference>
<reference evidence="8" key="1">
    <citation type="submission" date="2022-10" db="EMBL/GenBank/DDBJ databases">
        <title>Cytochrome P450 Catalyzes Benzene Ring Formation in the Biosynthesis of Trialkyl-Substituted Aromatic Polyketides.</title>
        <authorList>
            <person name="Zhao E."/>
            <person name="Ge H."/>
        </authorList>
    </citation>
    <scope>NUCLEOTIDE SEQUENCE</scope>
    <source>
        <strain evidence="8">NA0869</strain>
    </source>
</reference>
<dbReference type="Gene3D" id="1.10.1740.10">
    <property type="match status" value="1"/>
</dbReference>
<feature type="compositionally biased region" description="Gly residues" evidence="6">
    <location>
        <begin position="1"/>
        <end position="15"/>
    </location>
</feature>
<comment type="similarity">
    <text evidence="1">Belongs to the sigma-70 factor family. ECF subfamily.</text>
</comment>
<keyword evidence="9" id="KW-1185">Reference proteome</keyword>
<sequence>MSGDGQGESLGGAAGPGSDDPSASQVPSQGGPGGSGAPGAPGGSDADSGVPWSASAERAGSQERYAVPQQREPGAGHDSVLPPPRELPPSDADLLQHMRHGDDSAYEELFQRRSDAVRRYARTCCRDADTADDLTAEVFARTLQAVRNGAGPEHAVRAYLLTTVRRVAATWMKSAKREQLVDDFAVFAAEAARTADASGEDTLELGADVRAMHEAEQSLAMQAFRSLPERWQAVLWHTTVEEESPSEVAPLFGLTANATAVLASRAREGLKQAYLQTHVSTSLTTGGDCARHADRLGSYARGGLRLRAERRLRKHLDECAKCRLAAGELAHVNAGIPALLPIAVIGWFAAGYSLKAAGVVAGGAAGAAGAGAAAAATGGAAAEGLGAPAKAGLAGAVAVAVTTGLVWALAGEPAPAPEPVAKPPVAEPVVPTPPPAPEPPPPAPEPPPPPPEPPPPPPVPEPPVVRTVAKPPPPPPPTPAPPKPKPSPTPTPTPTPTPPPPPPPPAPEVYQVNRLQYGNFGDGTGPELRLGESGWVWQRSGMSIGGKQYSHGVTAHAKSSITIDLNRRCTTYDAVAGIDDMTRAMRQTAVRFSVYGDGTRLWRSPLVRSGEPAVPVHVPLSGVRTIRLVAEPQTARDHVALADWAESRISCT</sequence>
<dbReference type="InterPro" id="IPR008979">
    <property type="entry name" value="Galactose-bd-like_sf"/>
</dbReference>